<keyword evidence="9" id="KW-0325">Glycoprotein</keyword>
<dbReference type="Proteomes" id="UP000335636">
    <property type="component" value="Unassembled WGS sequence"/>
</dbReference>
<dbReference type="GO" id="GO:0043005">
    <property type="term" value="C:neuron projection"/>
    <property type="evidence" value="ECO:0007669"/>
    <property type="project" value="TreeGrafter"/>
</dbReference>
<evidence type="ECO:0000256" key="12">
    <source>
        <dbReference type="ARBA" id="ARBA00070825"/>
    </source>
</evidence>
<evidence type="ECO:0000313" key="17">
    <source>
        <dbReference type="EMBL" id="VTJ56761.1"/>
    </source>
</evidence>
<evidence type="ECO:0000256" key="7">
    <source>
        <dbReference type="ARBA" id="ARBA00023157"/>
    </source>
</evidence>
<name>A0A5E4AIZ7_MARMO</name>
<comment type="similarity">
    <text evidence="14">Belongs to the G-protein coupled receptor 1 family.</text>
</comment>
<keyword evidence="2" id="KW-1003">Cell membrane</keyword>
<feature type="transmembrane region" description="Helical" evidence="15">
    <location>
        <begin position="42"/>
        <end position="71"/>
    </location>
</feature>
<dbReference type="PANTHER" id="PTHR24229">
    <property type="entry name" value="NEUROPEPTIDES RECEPTOR"/>
    <property type="match status" value="1"/>
</dbReference>
<keyword evidence="4 15" id="KW-1133">Transmembrane helix</keyword>
<feature type="domain" description="G-protein coupled receptors family 1 profile" evidence="16">
    <location>
        <begin position="62"/>
        <end position="316"/>
    </location>
</feature>
<dbReference type="Pfam" id="PF00001">
    <property type="entry name" value="7tm_1"/>
    <property type="match status" value="1"/>
</dbReference>
<feature type="transmembrane region" description="Helical" evidence="15">
    <location>
        <begin position="83"/>
        <end position="102"/>
    </location>
</feature>
<protein>
    <recommendedName>
        <fullName evidence="12">Neuropeptides B/W receptor type 1</fullName>
    </recommendedName>
    <alternativeName>
        <fullName evidence="13">G-protein coupled receptor 7</fullName>
    </alternativeName>
</protein>
<evidence type="ECO:0000256" key="10">
    <source>
        <dbReference type="ARBA" id="ARBA00023224"/>
    </source>
</evidence>
<evidence type="ECO:0000256" key="15">
    <source>
        <dbReference type="SAM" id="Phobius"/>
    </source>
</evidence>
<dbReference type="FunFam" id="1.20.1070.10:FF:000102">
    <property type="entry name" value="neuropeptides B/W receptor type 1"/>
    <property type="match status" value="1"/>
</dbReference>
<dbReference type="PRINTS" id="PR00237">
    <property type="entry name" value="GPCRRHODOPSN"/>
</dbReference>
<dbReference type="GO" id="GO:0042923">
    <property type="term" value="F:neuropeptide binding"/>
    <property type="evidence" value="ECO:0007669"/>
    <property type="project" value="TreeGrafter"/>
</dbReference>
<dbReference type="PANTHER" id="PTHR24229:SF18">
    <property type="entry name" value="NEUROPEPTIDES B_W RECEPTOR TYPE 2"/>
    <property type="match status" value="1"/>
</dbReference>
<dbReference type="PROSITE" id="PS00237">
    <property type="entry name" value="G_PROTEIN_RECEP_F1_1"/>
    <property type="match status" value="1"/>
</dbReference>
<keyword evidence="5 14" id="KW-0297">G-protein coupled receptor</keyword>
<dbReference type="SUPFAM" id="SSF81321">
    <property type="entry name" value="Family A G protein-coupled receptor-like"/>
    <property type="match status" value="1"/>
</dbReference>
<proteinExistence type="inferred from homology"/>
<organism evidence="17 18">
    <name type="scientific">Marmota monax</name>
    <name type="common">Woodchuck</name>
    <dbReference type="NCBI Taxonomy" id="9995"/>
    <lineage>
        <taxon>Eukaryota</taxon>
        <taxon>Metazoa</taxon>
        <taxon>Chordata</taxon>
        <taxon>Craniata</taxon>
        <taxon>Vertebrata</taxon>
        <taxon>Euteleostomi</taxon>
        <taxon>Mammalia</taxon>
        <taxon>Eutheria</taxon>
        <taxon>Euarchontoglires</taxon>
        <taxon>Glires</taxon>
        <taxon>Rodentia</taxon>
        <taxon>Sciuromorpha</taxon>
        <taxon>Sciuridae</taxon>
        <taxon>Xerinae</taxon>
        <taxon>Marmotini</taxon>
        <taxon>Marmota</taxon>
    </lineage>
</organism>
<feature type="transmembrane region" description="Helical" evidence="15">
    <location>
        <begin position="296"/>
        <end position="319"/>
    </location>
</feature>
<keyword evidence="6 15" id="KW-0472">Membrane</keyword>
<feature type="transmembrane region" description="Helical" evidence="15">
    <location>
        <begin position="128"/>
        <end position="150"/>
    </location>
</feature>
<evidence type="ECO:0000256" key="14">
    <source>
        <dbReference type="RuleBase" id="RU000688"/>
    </source>
</evidence>
<evidence type="ECO:0000256" key="11">
    <source>
        <dbReference type="ARBA" id="ARBA00059389"/>
    </source>
</evidence>
<dbReference type="Gene3D" id="1.20.1070.10">
    <property type="entry name" value="Rhodopsin 7-helix transmembrane proteins"/>
    <property type="match status" value="1"/>
</dbReference>
<evidence type="ECO:0000259" key="16">
    <source>
        <dbReference type="PROSITE" id="PS50262"/>
    </source>
</evidence>
<keyword evidence="10 14" id="KW-0807">Transducer</keyword>
<evidence type="ECO:0000256" key="13">
    <source>
        <dbReference type="ARBA" id="ARBA00080388"/>
    </source>
</evidence>
<evidence type="ECO:0000256" key="8">
    <source>
        <dbReference type="ARBA" id="ARBA00023170"/>
    </source>
</evidence>
<evidence type="ECO:0000256" key="6">
    <source>
        <dbReference type="ARBA" id="ARBA00023136"/>
    </source>
</evidence>
<dbReference type="GO" id="GO:0005886">
    <property type="term" value="C:plasma membrane"/>
    <property type="evidence" value="ECO:0007669"/>
    <property type="project" value="UniProtKB-SubCell"/>
</dbReference>
<feature type="transmembrane region" description="Helical" evidence="15">
    <location>
        <begin position="214"/>
        <end position="237"/>
    </location>
</feature>
<evidence type="ECO:0000256" key="5">
    <source>
        <dbReference type="ARBA" id="ARBA00023040"/>
    </source>
</evidence>
<dbReference type="InterPro" id="IPR017452">
    <property type="entry name" value="GPCR_Rhodpsn_7TM"/>
</dbReference>
<comment type="caution">
    <text evidence="17">The sequence shown here is derived from an EMBL/GenBank/DDBJ whole genome shotgun (WGS) entry which is preliminary data.</text>
</comment>
<dbReference type="EMBL" id="CABDUW010000068">
    <property type="protein sequence ID" value="VTJ56761.1"/>
    <property type="molecule type" value="Genomic_DNA"/>
</dbReference>
<dbReference type="InterPro" id="IPR000276">
    <property type="entry name" value="GPCR_Rhodpsn"/>
</dbReference>
<dbReference type="PRINTS" id="PR01855">
    <property type="entry name" value="NRPEPTIDEWR"/>
</dbReference>
<accession>A0A5E4AIZ7</accession>
<comment type="subcellular location">
    <subcellularLocation>
        <location evidence="1">Cell membrane</location>
        <topology evidence="1">Multi-pass membrane protein</topology>
    </subcellularLocation>
</comment>
<feature type="transmembrane region" description="Helical" evidence="15">
    <location>
        <begin position="258"/>
        <end position="276"/>
    </location>
</feature>
<reference evidence="17" key="1">
    <citation type="submission" date="2019-04" db="EMBL/GenBank/DDBJ databases">
        <authorList>
            <person name="Alioto T."/>
            <person name="Alioto T."/>
        </authorList>
    </citation>
    <scope>NUCLEOTIDE SEQUENCE [LARGE SCALE GENOMIC DNA]</scope>
</reference>
<dbReference type="SMART" id="SM01381">
    <property type="entry name" value="7TM_GPCR_Srsx"/>
    <property type="match status" value="1"/>
</dbReference>
<evidence type="ECO:0000256" key="3">
    <source>
        <dbReference type="ARBA" id="ARBA00022692"/>
    </source>
</evidence>
<evidence type="ECO:0000256" key="2">
    <source>
        <dbReference type="ARBA" id="ARBA00022475"/>
    </source>
</evidence>
<evidence type="ECO:0000313" key="18">
    <source>
        <dbReference type="Proteomes" id="UP000335636"/>
    </source>
</evidence>
<evidence type="ECO:0000256" key="9">
    <source>
        <dbReference type="ARBA" id="ARBA00023180"/>
    </source>
</evidence>
<gene>
    <name evidence="17" type="ORF">MONAX_5E018723</name>
</gene>
<evidence type="ECO:0000256" key="1">
    <source>
        <dbReference type="ARBA" id="ARBA00004651"/>
    </source>
</evidence>
<feature type="transmembrane region" description="Helical" evidence="15">
    <location>
        <begin position="162"/>
        <end position="182"/>
    </location>
</feature>
<dbReference type="InterPro" id="IPR009150">
    <property type="entry name" value="Neuropept_B/W_rcpt"/>
</dbReference>
<keyword evidence="3 14" id="KW-0812">Transmembrane</keyword>
<keyword evidence="8 14" id="KW-0675">Receptor</keyword>
<evidence type="ECO:0000256" key="4">
    <source>
        <dbReference type="ARBA" id="ARBA00022989"/>
    </source>
</evidence>
<comment type="function">
    <text evidence="11">Interacts specifically with a number of opioid ligands. Receptor for neuropeptides B and W, which may be involved in neuroendocrine system regulation, food intake and the organization of other signals.</text>
</comment>
<keyword evidence="18" id="KW-1185">Reference proteome</keyword>
<keyword evidence="7" id="KW-1015">Disulfide bond</keyword>
<dbReference type="GO" id="GO:0008188">
    <property type="term" value="F:neuropeptide receptor activity"/>
    <property type="evidence" value="ECO:0007669"/>
    <property type="project" value="InterPro"/>
</dbReference>
<dbReference type="AlphaFoldDB" id="A0A5E4AIZ7"/>
<sequence>MQSARHTEVNGSGSSFSAATVGTSLSQDNGTQPNTTFPQPLWALYVLLPAVYTVICVVGIAGNAAVILVILRAPKMKTVTNVLVLNLAVADGLFVLVLPANIAEHLLQRWPFGELLCKVVLAIDHGNIFSSIYFLALMSVDRYLVVLATVRSRRVPRRTPRVAKVASLCVWIAVTVMVLPFFSFAGVYSNELQVPSCGLSFPKPERAWFQASRLYTLVLGFVLPVCTICGLYVDLLRRLRAVRLRSGTKALGKAKRKVTALVLTVLAVCLLCWTPFHLASVVALTTDMPQTSVVIGISYAITSLSYANSCLNPFLYAFLDHGFRKNFRTTFLC</sequence>
<dbReference type="PROSITE" id="PS50262">
    <property type="entry name" value="G_PROTEIN_RECEP_F1_2"/>
    <property type="match status" value="1"/>
</dbReference>